<dbReference type="PANTHER" id="PTHR46720">
    <property type="entry name" value="HYDROXYLASE, PUTATIVE (AFU_ORTHOLOGUE AFUA_3G01460)-RELATED"/>
    <property type="match status" value="1"/>
</dbReference>
<reference evidence="8 9" key="1">
    <citation type="journal article" date="2015" name="Genome Announc.">
        <title>Draft Genome Sequence and Gene Annotation of the Entomopathogenic Fungus Verticillium hemipterigenum.</title>
        <authorList>
            <person name="Horn F."/>
            <person name="Habel A."/>
            <person name="Scharf D.H."/>
            <person name="Dworschak J."/>
            <person name="Brakhage A.A."/>
            <person name="Guthke R."/>
            <person name="Hertweck C."/>
            <person name="Linde J."/>
        </authorList>
    </citation>
    <scope>NUCLEOTIDE SEQUENCE [LARGE SCALE GENOMIC DNA]</scope>
</reference>
<dbReference type="SUPFAM" id="SSF51905">
    <property type="entry name" value="FAD/NAD(P)-binding domain"/>
    <property type="match status" value="1"/>
</dbReference>
<keyword evidence="3" id="KW-0285">Flavoprotein</keyword>
<dbReference type="HOGENOM" id="CLU_009665_6_3_1"/>
<dbReference type="Gene3D" id="3.50.50.60">
    <property type="entry name" value="FAD/NAD(P)-binding domain"/>
    <property type="match status" value="1"/>
</dbReference>
<dbReference type="GO" id="GO:0044550">
    <property type="term" value="P:secondary metabolite biosynthetic process"/>
    <property type="evidence" value="ECO:0007669"/>
    <property type="project" value="TreeGrafter"/>
</dbReference>
<evidence type="ECO:0000256" key="3">
    <source>
        <dbReference type="ARBA" id="ARBA00022630"/>
    </source>
</evidence>
<dbReference type="GO" id="GO:0071949">
    <property type="term" value="F:FAD binding"/>
    <property type="evidence" value="ECO:0007669"/>
    <property type="project" value="InterPro"/>
</dbReference>
<dbReference type="GO" id="GO:0004497">
    <property type="term" value="F:monooxygenase activity"/>
    <property type="evidence" value="ECO:0007669"/>
    <property type="project" value="UniProtKB-KW"/>
</dbReference>
<evidence type="ECO:0000259" key="7">
    <source>
        <dbReference type="Pfam" id="PF01494"/>
    </source>
</evidence>
<dbReference type="InterPro" id="IPR002938">
    <property type="entry name" value="FAD-bd"/>
</dbReference>
<name>A0A0A1SZR4_9HYPO</name>
<evidence type="ECO:0000256" key="6">
    <source>
        <dbReference type="ARBA" id="ARBA00023033"/>
    </source>
</evidence>
<dbReference type="STRING" id="1531966.A0A0A1SZR4"/>
<feature type="domain" description="FAD-binding" evidence="7">
    <location>
        <begin position="154"/>
        <end position="379"/>
    </location>
</feature>
<comment type="cofactor">
    <cofactor evidence="1">
        <name>FAD</name>
        <dbReference type="ChEBI" id="CHEBI:57692"/>
    </cofactor>
</comment>
<dbReference type="InterPro" id="IPR036188">
    <property type="entry name" value="FAD/NAD-bd_sf"/>
</dbReference>
<dbReference type="Pfam" id="PF01494">
    <property type="entry name" value="FAD_binding_3"/>
    <property type="match status" value="1"/>
</dbReference>
<dbReference type="InterPro" id="IPR051104">
    <property type="entry name" value="FAD_monoxygenase"/>
</dbReference>
<dbReference type="Proteomes" id="UP000039046">
    <property type="component" value="Unassembled WGS sequence"/>
</dbReference>
<proteinExistence type="inferred from homology"/>
<dbReference type="EMBL" id="CDHN01000003">
    <property type="protein sequence ID" value="CEJ90321.1"/>
    <property type="molecule type" value="Genomic_DNA"/>
</dbReference>
<evidence type="ECO:0000256" key="2">
    <source>
        <dbReference type="ARBA" id="ARBA00007992"/>
    </source>
</evidence>
<evidence type="ECO:0000313" key="9">
    <source>
        <dbReference type="Proteomes" id="UP000039046"/>
    </source>
</evidence>
<gene>
    <name evidence="8" type="ORF">VHEMI06112</name>
</gene>
<comment type="similarity">
    <text evidence="2">Belongs to the paxM FAD-dependent monooxygenase family.</text>
</comment>
<dbReference type="OrthoDB" id="417877at2759"/>
<keyword evidence="5" id="KW-0560">Oxidoreductase</keyword>
<keyword evidence="9" id="KW-1185">Reference proteome</keyword>
<accession>A0A0A1SZR4</accession>
<dbReference type="PRINTS" id="PR00420">
    <property type="entry name" value="RNGMNOXGNASE"/>
</dbReference>
<protein>
    <recommendedName>
        <fullName evidence="7">FAD-binding domain-containing protein</fullName>
    </recommendedName>
</protein>
<evidence type="ECO:0000256" key="4">
    <source>
        <dbReference type="ARBA" id="ARBA00022827"/>
    </source>
</evidence>
<keyword evidence="6" id="KW-0503">Monooxygenase</keyword>
<keyword evidence="4" id="KW-0274">FAD</keyword>
<sequence length="440" mass="47856">MAALDATAALAPTSPSSSYRHPYPRLAILGGGIAGLTLSIALRKRSIPHVLFEATPAFGTVGAGIALGPNSTRAMSIISPELRAMYESMASGNTSPEKQHVFADFLLSEPGLGQNRGFHGAEVGGGSFVKSSAYRKELIDGLESMLDKDCINLGMRATAVTRDGDKVKVVFQDGSEHVFDAVIGCDGAKGVSRAAVVPPQYVDAKYSGRYVYRALLPPGKAQEILGDIIKDGKIFIGQGVYFGLYPLSKGRYNFLCGTQKNMDWPDKQWTKGVTREEMLADFAGCDERLLTFLQYVEPVRWALFHHFDTPTYASCRVALVGDVAHASTPHQGSGAGQCFEDVAVLSHLLTLVADKTDLDIAFDTYDTICRPRGQGIVHTSDEAGRIFTFTQPKLGDDIAAIAQNLQSRFTWIWEHDLQRDIRRAEEAFTQRKTKLENGGG</sequence>
<dbReference type="SUPFAM" id="SSF54373">
    <property type="entry name" value="FAD-linked reductases, C-terminal domain"/>
    <property type="match status" value="1"/>
</dbReference>
<organism evidence="8 9">
    <name type="scientific">[Torrubiella] hemipterigena</name>
    <dbReference type="NCBI Taxonomy" id="1531966"/>
    <lineage>
        <taxon>Eukaryota</taxon>
        <taxon>Fungi</taxon>
        <taxon>Dikarya</taxon>
        <taxon>Ascomycota</taxon>
        <taxon>Pezizomycotina</taxon>
        <taxon>Sordariomycetes</taxon>
        <taxon>Hypocreomycetidae</taxon>
        <taxon>Hypocreales</taxon>
        <taxon>Clavicipitaceae</taxon>
        <taxon>Clavicipitaceae incertae sedis</taxon>
        <taxon>'Torrubiella' clade</taxon>
    </lineage>
</organism>
<evidence type="ECO:0000256" key="1">
    <source>
        <dbReference type="ARBA" id="ARBA00001974"/>
    </source>
</evidence>
<dbReference type="AlphaFoldDB" id="A0A0A1SZR4"/>
<evidence type="ECO:0000256" key="5">
    <source>
        <dbReference type="ARBA" id="ARBA00023002"/>
    </source>
</evidence>
<evidence type="ECO:0000313" key="8">
    <source>
        <dbReference type="EMBL" id="CEJ90321.1"/>
    </source>
</evidence>
<dbReference type="PANTHER" id="PTHR46720:SF3">
    <property type="entry name" value="FAD-BINDING DOMAIN-CONTAINING PROTEIN-RELATED"/>
    <property type="match status" value="1"/>
</dbReference>